<evidence type="ECO:0000259" key="7">
    <source>
        <dbReference type="Pfam" id="PF07715"/>
    </source>
</evidence>
<dbReference type="PANTHER" id="PTHR47234:SF1">
    <property type="entry name" value="TONB-DEPENDENT RECEPTOR"/>
    <property type="match status" value="1"/>
</dbReference>
<feature type="signal peptide" evidence="5">
    <location>
        <begin position="1"/>
        <end position="27"/>
    </location>
</feature>
<dbReference type="KEGG" id="lyj:FKV23_07125"/>
<organism evidence="8 9">
    <name type="scientific">Marilutibacter alkalisoli</name>
    <dbReference type="NCBI Taxonomy" id="2591633"/>
    <lineage>
        <taxon>Bacteria</taxon>
        <taxon>Pseudomonadati</taxon>
        <taxon>Pseudomonadota</taxon>
        <taxon>Gammaproteobacteria</taxon>
        <taxon>Lysobacterales</taxon>
        <taxon>Lysobacteraceae</taxon>
        <taxon>Marilutibacter</taxon>
    </lineage>
</organism>
<dbReference type="InterPro" id="IPR000531">
    <property type="entry name" value="Beta-barrel_TonB"/>
</dbReference>
<dbReference type="Gene3D" id="2.40.170.20">
    <property type="entry name" value="TonB-dependent receptor, beta-barrel domain"/>
    <property type="match status" value="1"/>
</dbReference>
<keyword evidence="4" id="KW-0798">TonB box</keyword>
<dbReference type="SUPFAM" id="SSF56935">
    <property type="entry name" value="Porins"/>
    <property type="match status" value="1"/>
</dbReference>
<accession>A0A514BR61</accession>
<comment type="subcellular location">
    <subcellularLocation>
        <location evidence="1 4">Cell outer membrane</location>
    </subcellularLocation>
</comment>
<dbReference type="RefSeq" id="WP_141623228.1">
    <property type="nucleotide sequence ID" value="NZ_CP041242.1"/>
</dbReference>
<sequence>MKAFRTRCKLAHAVCLGLLSMTAAAQAETAPEAEEAVTLQRLEVTGSRIKRTELEGIEPVMVLSAEDLRQQGFANLYDTLTNLNMNTGIFIGEEITNNFNANAQALNLRGFGPGYTLVLLNGRRIPVLPKPAGTVSGNVVNLAMIPTTAVERVEILSSGASAIYGSDAVAGVVNIILKERVDGTHFNYRYGDTAHGGGRSDRLSLVSGFDRNDTSLTYGLEWDRRRPIHGDQRSWFAHPGKSPDPDYRELSQVMSYWDRAAGWDILDIADRCDPVGYEAVRPGWAGPGDSEYCGDNVFGTYTVRNGRDRVFGFANLVHRMEDHELYANLLATRSKADAGLYRYGYGVDYQVVDDVGSDAPQTLGWRHVWRSFRDHEVPTSQQEFEETNQILSAGLRGQLGDYDYSLNYNYGRYRYRDTVGRFNDQAMLGLLFGEKGSDWIQPWAGSRWVRVGSDQLDADYLPTGLDFLGTLTPDMFHSVLHHSIGDGRSSAQSLSADLTGTLLNLPAGALDFAVVLEANRDSYRFITDQPTVDGEIWGWSGIRGQGSRNHYALGTEFAIPLAAAGSGFGQWDAKLAARYDYYDDASDVGGAFTYQMGLSWRPIDALMFRLSRATSFRAPDMHVMFAERSSSFTSGVDYLRCVREEGLERGQSWQGCGELYGTGSIRQYSEGDPSLREERGYNNSLGMVAQVGENHSFTADYFRIQLEDQIGLIGADPVLRYFAECTLGYDEQGQDVDPNSPKCQAMLARVTRGGPNDTVASVITSPFNAGLRRQDGVDVVWHSSIPTERYGHFTARFAYTHIFKTLSRYLPEDEVEDIRDKQWNTEFRTRSSLTLGWSGQALAAHVHVNRLGSSPVRWADEYERYRPWTTVNLSLEYRVTDALSLGLNVVNALDRKPHQHPSEKWWPYADIRKYNPVGAEYFFTIGYRL</sequence>
<evidence type="ECO:0000313" key="9">
    <source>
        <dbReference type="Proteomes" id="UP000317199"/>
    </source>
</evidence>
<evidence type="ECO:0000313" key="8">
    <source>
        <dbReference type="EMBL" id="QDH69888.1"/>
    </source>
</evidence>
<reference evidence="8 9" key="1">
    <citation type="submission" date="2019-06" db="EMBL/GenBank/DDBJ databases">
        <title>Lysobacter alkalisoli sp. nov. isolated from saline-alkali soil.</title>
        <authorList>
            <person name="Sun J.-Q."/>
            <person name="Xu L."/>
        </authorList>
    </citation>
    <scope>NUCLEOTIDE SEQUENCE [LARGE SCALE GENOMIC DNA]</scope>
    <source>
        <strain evidence="8 9">SJ-36</strain>
    </source>
</reference>
<dbReference type="Pfam" id="PF00593">
    <property type="entry name" value="TonB_dep_Rec_b-barrel"/>
    <property type="match status" value="1"/>
</dbReference>
<dbReference type="EMBL" id="CP041242">
    <property type="protein sequence ID" value="QDH69888.1"/>
    <property type="molecule type" value="Genomic_DNA"/>
</dbReference>
<keyword evidence="3" id="KW-0998">Cell outer membrane</keyword>
<keyword evidence="9" id="KW-1185">Reference proteome</keyword>
<keyword evidence="5" id="KW-0732">Signal</keyword>
<comment type="similarity">
    <text evidence="4">Belongs to the TonB-dependent receptor family.</text>
</comment>
<evidence type="ECO:0000256" key="2">
    <source>
        <dbReference type="ARBA" id="ARBA00023136"/>
    </source>
</evidence>
<evidence type="ECO:0000259" key="6">
    <source>
        <dbReference type="Pfam" id="PF00593"/>
    </source>
</evidence>
<dbReference type="Pfam" id="PF07715">
    <property type="entry name" value="Plug"/>
    <property type="match status" value="1"/>
</dbReference>
<protein>
    <recommendedName>
        <fullName evidence="10">TonB-dependent receptor</fullName>
    </recommendedName>
</protein>
<feature type="chain" id="PRO_5022013669" description="TonB-dependent receptor" evidence="5">
    <location>
        <begin position="28"/>
        <end position="929"/>
    </location>
</feature>
<name>A0A514BR61_9GAMM</name>
<dbReference type="Proteomes" id="UP000317199">
    <property type="component" value="Chromosome"/>
</dbReference>
<proteinExistence type="inferred from homology"/>
<dbReference type="InterPro" id="IPR036942">
    <property type="entry name" value="Beta-barrel_TonB_sf"/>
</dbReference>
<dbReference type="Gene3D" id="2.170.130.10">
    <property type="entry name" value="TonB-dependent receptor, plug domain"/>
    <property type="match status" value="1"/>
</dbReference>
<evidence type="ECO:0000256" key="3">
    <source>
        <dbReference type="ARBA" id="ARBA00023237"/>
    </source>
</evidence>
<evidence type="ECO:0000256" key="4">
    <source>
        <dbReference type="RuleBase" id="RU003357"/>
    </source>
</evidence>
<evidence type="ECO:0000256" key="1">
    <source>
        <dbReference type="ARBA" id="ARBA00004442"/>
    </source>
</evidence>
<dbReference type="AlphaFoldDB" id="A0A514BR61"/>
<dbReference type="PANTHER" id="PTHR47234">
    <property type="match status" value="1"/>
</dbReference>
<keyword evidence="2 4" id="KW-0472">Membrane</keyword>
<feature type="domain" description="TonB-dependent receptor-like beta-barrel" evidence="6">
    <location>
        <begin position="385"/>
        <end position="891"/>
    </location>
</feature>
<evidence type="ECO:0000256" key="5">
    <source>
        <dbReference type="SAM" id="SignalP"/>
    </source>
</evidence>
<dbReference type="GO" id="GO:0009279">
    <property type="term" value="C:cell outer membrane"/>
    <property type="evidence" value="ECO:0007669"/>
    <property type="project" value="UniProtKB-SubCell"/>
</dbReference>
<evidence type="ECO:0008006" key="10">
    <source>
        <dbReference type="Google" id="ProtNLM"/>
    </source>
</evidence>
<dbReference type="OrthoDB" id="6276154at2"/>
<feature type="domain" description="TonB-dependent receptor plug" evidence="7">
    <location>
        <begin position="59"/>
        <end position="172"/>
    </location>
</feature>
<dbReference type="InterPro" id="IPR012910">
    <property type="entry name" value="Plug_dom"/>
</dbReference>
<gene>
    <name evidence="8" type="ORF">FKV23_07125</name>
</gene>
<dbReference type="InterPro" id="IPR037066">
    <property type="entry name" value="Plug_dom_sf"/>
</dbReference>